<keyword evidence="1" id="KW-0812">Transmembrane</keyword>
<organism evidence="2 3">
    <name type="scientific">Tessaracoccus lacteus</name>
    <dbReference type="NCBI Taxonomy" id="3041766"/>
    <lineage>
        <taxon>Bacteria</taxon>
        <taxon>Bacillati</taxon>
        <taxon>Actinomycetota</taxon>
        <taxon>Actinomycetes</taxon>
        <taxon>Propionibacteriales</taxon>
        <taxon>Propionibacteriaceae</taxon>
        <taxon>Tessaracoccus</taxon>
    </lineage>
</organism>
<dbReference type="RefSeq" id="WP_281144387.1">
    <property type="nucleotide sequence ID" value="NZ_CP123967.1"/>
</dbReference>
<evidence type="ECO:0000313" key="2">
    <source>
        <dbReference type="EMBL" id="WGT46623.1"/>
    </source>
</evidence>
<gene>
    <name evidence="2" type="ORF">QH948_10775</name>
</gene>
<evidence type="ECO:0000313" key="3">
    <source>
        <dbReference type="Proteomes" id="UP001244136"/>
    </source>
</evidence>
<dbReference type="InterPro" id="IPR036259">
    <property type="entry name" value="MFS_trans_sf"/>
</dbReference>
<dbReference type="SUPFAM" id="SSF103473">
    <property type="entry name" value="MFS general substrate transporter"/>
    <property type="match status" value="1"/>
</dbReference>
<dbReference type="Proteomes" id="UP001244136">
    <property type="component" value="Chromosome"/>
</dbReference>
<name>A0ABY8PVY6_9ACTN</name>
<keyword evidence="1" id="KW-1133">Transmembrane helix</keyword>
<feature type="transmembrane region" description="Helical" evidence="1">
    <location>
        <begin position="43"/>
        <end position="62"/>
    </location>
</feature>
<protein>
    <recommendedName>
        <fullName evidence="4">MFS transporter</fullName>
    </recommendedName>
</protein>
<sequence length="68" mass="7169">MSDAPTLTRAQWLTSITLIVGGLAPIFDSTIVNVALTSLAADLGVQIATIQWVSTAYLLPVISREARG</sequence>
<dbReference type="Gene3D" id="1.20.1720.10">
    <property type="entry name" value="Multidrug resistance protein D"/>
    <property type="match status" value="1"/>
</dbReference>
<evidence type="ECO:0008006" key="4">
    <source>
        <dbReference type="Google" id="ProtNLM"/>
    </source>
</evidence>
<proteinExistence type="predicted"/>
<evidence type="ECO:0000256" key="1">
    <source>
        <dbReference type="SAM" id="Phobius"/>
    </source>
</evidence>
<feature type="transmembrane region" description="Helical" evidence="1">
    <location>
        <begin position="12"/>
        <end position="37"/>
    </location>
</feature>
<accession>A0ABY8PVY6</accession>
<keyword evidence="1" id="KW-0472">Membrane</keyword>
<dbReference type="EMBL" id="CP123967">
    <property type="protein sequence ID" value="WGT46623.1"/>
    <property type="molecule type" value="Genomic_DNA"/>
</dbReference>
<keyword evidence="3" id="KW-1185">Reference proteome</keyword>
<reference evidence="2 3" key="1">
    <citation type="journal article" date="2008" name="Int. J. Syst. Evol. Microbiol.">
        <title>Tessaracoccus flavescens sp. nov., isolated from marine sediment.</title>
        <authorList>
            <person name="Lee D.W."/>
            <person name="Lee S.D."/>
        </authorList>
    </citation>
    <scope>NUCLEOTIDE SEQUENCE [LARGE SCALE GENOMIC DNA]</scope>
    <source>
        <strain evidence="2 3">T21</strain>
    </source>
</reference>